<protein>
    <submittedName>
        <fullName evidence="1">Uncharacterized protein</fullName>
    </submittedName>
</protein>
<evidence type="ECO:0000313" key="1">
    <source>
        <dbReference type="EMBL" id="KAH3891439.1"/>
    </source>
</evidence>
<keyword evidence="2" id="KW-1185">Reference proteome</keyword>
<evidence type="ECO:0000313" key="2">
    <source>
        <dbReference type="Proteomes" id="UP000828390"/>
    </source>
</evidence>
<sequence length="197" mass="22311">MKDVAEMKLKLPEVISEKVSEVFLDKREEELRANNMIFFNLKEAENGSSKERDIELLWEAISSIGIDLDPSQLENVTRLGRLFPNSTKIRSIRLSIESRIKRGELLRNAHKLKDIGRLSKVGIGRDLTQKQRENNIILKKTLEATKKNFPAKYGLSGGIRSLNFNPDKLLTCQLVQQGLLSPPLKGPGTVIKWFGSQ</sequence>
<dbReference type="Proteomes" id="UP000828390">
    <property type="component" value="Unassembled WGS sequence"/>
</dbReference>
<gene>
    <name evidence="1" type="ORF">DPMN_015540</name>
</gene>
<reference evidence="1" key="2">
    <citation type="submission" date="2020-11" db="EMBL/GenBank/DDBJ databases">
        <authorList>
            <person name="McCartney M.A."/>
            <person name="Auch B."/>
            <person name="Kono T."/>
            <person name="Mallez S."/>
            <person name="Becker A."/>
            <person name="Gohl D.M."/>
            <person name="Silverstein K.A.T."/>
            <person name="Koren S."/>
            <person name="Bechman K.B."/>
            <person name="Herman A."/>
            <person name="Abrahante J.E."/>
            <person name="Garbe J."/>
        </authorList>
    </citation>
    <scope>NUCLEOTIDE SEQUENCE</scope>
    <source>
        <strain evidence="1">Duluth1</strain>
        <tissue evidence="1">Whole animal</tissue>
    </source>
</reference>
<reference evidence="1" key="1">
    <citation type="journal article" date="2019" name="bioRxiv">
        <title>The Genome of the Zebra Mussel, Dreissena polymorpha: A Resource for Invasive Species Research.</title>
        <authorList>
            <person name="McCartney M.A."/>
            <person name="Auch B."/>
            <person name="Kono T."/>
            <person name="Mallez S."/>
            <person name="Zhang Y."/>
            <person name="Obille A."/>
            <person name="Becker A."/>
            <person name="Abrahante J.E."/>
            <person name="Garbe J."/>
            <person name="Badalamenti J.P."/>
            <person name="Herman A."/>
            <person name="Mangelson H."/>
            <person name="Liachko I."/>
            <person name="Sullivan S."/>
            <person name="Sone E.D."/>
            <person name="Koren S."/>
            <person name="Silverstein K.A.T."/>
            <person name="Beckman K.B."/>
            <person name="Gohl D.M."/>
        </authorList>
    </citation>
    <scope>NUCLEOTIDE SEQUENCE</scope>
    <source>
        <strain evidence="1">Duluth1</strain>
        <tissue evidence="1">Whole animal</tissue>
    </source>
</reference>
<organism evidence="1 2">
    <name type="scientific">Dreissena polymorpha</name>
    <name type="common">Zebra mussel</name>
    <name type="synonym">Mytilus polymorpha</name>
    <dbReference type="NCBI Taxonomy" id="45954"/>
    <lineage>
        <taxon>Eukaryota</taxon>
        <taxon>Metazoa</taxon>
        <taxon>Spiralia</taxon>
        <taxon>Lophotrochozoa</taxon>
        <taxon>Mollusca</taxon>
        <taxon>Bivalvia</taxon>
        <taxon>Autobranchia</taxon>
        <taxon>Heteroconchia</taxon>
        <taxon>Euheterodonta</taxon>
        <taxon>Imparidentia</taxon>
        <taxon>Neoheterodontei</taxon>
        <taxon>Myida</taxon>
        <taxon>Dreissenoidea</taxon>
        <taxon>Dreissenidae</taxon>
        <taxon>Dreissena</taxon>
    </lineage>
</organism>
<accession>A0A9D4ND00</accession>
<dbReference type="AlphaFoldDB" id="A0A9D4ND00"/>
<dbReference type="EMBL" id="JAIWYP010000001">
    <property type="protein sequence ID" value="KAH3891439.1"/>
    <property type="molecule type" value="Genomic_DNA"/>
</dbReference>
<name>A0A9D4ND00_DREPO</name>
<proteinExistence type="predicted"/>
<comment type="caution">
    <text evidence="1">The sequence shown here is derived from an EMBL/GenBank/DDBJ whole genome shotgun (WGS) entry which is preliminary data.</text>
</comment>